<dbReference type="Proteomes" id="UP000030669">
    <property type="component" value="Unassembled WGS sequence"/>
</dbReference>
<dbReference type="InterPro" id="IPR020845">
    <property type="entry name" value="AMP-binding_CS"/>
</dbReference>
<dbReference type="GO" id="GO:0016405">
    <property type="term" value="F:CoA-ligase activity"/>
    <property type="evidence" value="ECO:0007669"/>
    <property type="project" value="TreeGrafter"/>
</dbReference>
<dbReference type="eggNOG" id="KOG1176">
    <property type="taxonomic scope" value="Eukaryota"/>
</dbReference>
<dbReference type="STRING" id="670483.S7QLS1"/>
<dbReference type="InterPro" id="IPR025110">
    <property type="entry name" value="AMP-bd_C"/>
</dbReference>
<dbReference type="GeneID" id="19307860"/>
<dbReference type="InterPro" id="IPR042099">
    <property type="entry name" value="ANL_N_sf"/>
</dbReference>
<evidence type="ECO:0000313" key="4">
    <source>
        <dbReference type="Proteomes" id="UP000030669"/>
    </source>
</evidence>
<dbReference type="OrthoDB" id="6509636at2759"/>
<dbReference type="PANTHER" id="PTHR24096:SF422">
    <property type="entry name" value="BCDNA.GH02901"/>
    <property type="match status" value="1"/>
</dbReference>
<gene>
    <name evidence="3" type="ORF">GLOTRDRAFT_68153</name>
</gene>
<accession>S7QLS1</accession>
<dbReference type="Pfam" id="PF00501">
    <property type="entry name" value="AMP-binding"/>
    <property type="match status" value="1"/>
</dbReference>
<evidence type="ECO:0000313" key="3">
    <source>
        <dbReference type="EMBL" id="EPQ60491.1"/>
    </source>
</evidence>
<dbReference type="InterPro" id="IPR000873">
    <property type="entry name" value="AMP-dep_synth/lig_dom"/>
</dbReference>
<dbReference type="OMA" id="ESCGFAT"/>
<keyword evidence="4" id="KW-1185">Reference proteome</keyword>
<protein>
    <submittedName>
        <fullName evidence="3">Acetyl-CoA synthetase-like protein</fullName>
    </submittedName>
</protein>
<dbReference type="RefSeq" id="XP_007860890.1">
    <property type="nucleotide sequence ID" value="XM_007862699.1"/>
</dbReference>
<evidence type="ECO:0000259" key="1">
    <source>
        <dbReference type="Pfam" id="PF00501"/>
    </source>
</evidence>
<reference evidence="3 4" key="1">
    <citation type="journal article" date="2012" name="Science">
        <title>The Paleozoic origin of enzymatic lignin decomposition reconstructed from 31 fungal genomes.</title>
        <authorList>
            <person name="Floudas D."/>
            <person name="Binder M."/>
            <person name="Riley R."/>
            <person name="Barry K."/>
            <person name="Blanchette R.A."/>
            <person name="Henrissat B."/>
            <person name="Martinez A.T."/>
            <person name="Otillar R."/>
            <person name="Spatafora J.W."/>
            <person name="Yadav J.S."/>
            <person name="Aerts A."/>
            <person name="Benoit I."/>
            <person name="Boyd A."/>
            <person name="Carlson A."/>
            <person name="Copeland A."/>
            <person name="Coutinho P.M."/>
            <person name="de Vries R.P."/>
            <person name="Ferreira P."/>
            <person name="Findley K."/>
            <person name="Foster B."/>
            <person name="Gaskell J."/>
            <person name="Glotzer D."/>
            <person name="Gorecki P."/>
            <person name="Heitman J."/>
            <person name="Hesse C."/>
            <person name="Hori C."/>
            <person name="Igarashi K."/>
            <person name="Jurgens J.A."/>
            <person name="Kallen N."/>
            <person name="Kersten P."/>
            <person name="Kohler A."/>
            <person name="Kuees U."/>
            <person name="Kumar T.K.A."/>
            <person name="Kuo A."/>
            <person name="LaButti K."/>
            <person name="Larrondo L.F."/>
            <person name="Lindquist E."/>
            <person name="Ling A."/>
            <person name="Lombard V."/>
            <person name="Lucas S."/>
            <person name="Lundell T."/>
            <person name="Martin R."/>
            <person name="McLaughlin D.J."/>
            <person name="Morgenstern I."/>
            <person name="Morin E."/>
            <person name="Murat C."/>
            <person name="Nagy L.G."/>
            <person name="Nolan M."/>
            <person name="Ohm R.A."/>
            <person name="Patyshakuliyeva A."/>
            <person name="Rokas A."/>
            <person name="Ruiz-Duenas F.J."/>
            <person name="Sabat G."/>
            <person name="Salamov A."/>
            <person name="Samejima M."/>
            <person name="Schmutz J."/>
            <person name="Slot J.C."/>
            <person name="St John F."/>
            <person name="Stenlid J."/>
            <person name="Sun H."/>
            <person name="Sun S."/>
            <person name="Syed K."/>
            <person name="Tsang A."/>
            <person name="Wiebenga A."/>
            <person name="Young D."/>
            <person name="Pisabarro A."/>
            <person name="Eastwood D.C."/>
            <person name="Martin F."/>
            <person name="Cullen D."/>
            <person name="Grigoriev I.V."/>
            <person name="Hibbett D.S."/>
        </authorList>
    </citation>
    <scope>NUCLEOTIDE SEQUENCE [LARGE SCALE GENOMIC DNA]</scope>
    <source>
        <strain evidence="3 4">ATCC 11539</strain>
    </source>
</reference>
<feature type="domain" description="AMP-binding enzyme C-terminal" evidence="2">
    <location>
        <begin position="468"/>
        <end position="555"/>
    </location>
</feature>
<dbReference type="KEGG" id="gtr:GLOTRDRAFT_68153"/>
<dbReference type="InterPro" id="IPR045851">
    <property type="entry name" value="AMP-bd_C_sf"/>
</dbReference>
<feature type="domain" description="AMP-dependent synthetase/ligase" evidence="1">
    <location>
        <begin position="44"/>
        <end position="414"/>
    </location>
</feature>
<organism evidence="3 4">
    <name type="scientific">Gloeophyllum trabeum (strain ATCC 11539 / FP-39264 / Madison 617)</name>
    <name type="common">Brown rot fungus</name>
    <dbReference type="NCBI Taxonomy" id="670483"/>
    <lineage>
        <taxon>Eukaryota</taxon>
        <taxon>Fungi</taxon>
        <taxon>Dikarya</taxon>
        <taxon>Basidiomycota</taxon>
        <taxon>Agaricomycotina</taxon>
        <taxon>Agaricomycetes</taxon>
        <taxon>Gloeophyllales</taxon>
        <taxon>Gloeophyllaceae</taxon>
        <taxon>Gloeophyllum</taxon>
    </lineage>
</organism>
<sequence>MTEFVSSEGSLPHIPDDLTIPQFFLDAGHPAKQMHKEGAPWLIEDGTGKAIGLKEIRIKTDALANALSSRYGVGEGTVVCIFAPNHIDTPILIWAVHRLGGIITAANPMYTTEELSHQVQTTSSHLMIAHSALLKTALAAAAEAGIPHGRVIILDVPSHQGHATVADLEKEGAKHKSKFKERHLKPGEAKTKTAFFSFSSGTTGKAKAVMVPHYAVIANAIQVAAVYRAYDPNIPSGDKVFGPGDVTTGVLPLFHIYGLVLNLHFMLFSGITVVIMPKFNFAEMLTSIVRFRMTHLVLVPPMLLLLCKHPIVKKYDLSHVRAIMSGAAPLAPELIEQLAAAFPQAFIGQGYGLTETSTALCILPRGQKVGRSGAAGRLVPGTVARVVKPDGSLAKAGETGELVVSGPQVTLGYYKDDKATRETFLEIDGKRWVRTGDEVLIKHDGDLFVVDRIKELIKVRGFQVAPAELEGHLLGHPDVADVCVVGVPDEYSGEVPLAFVVLEPKTAEKIKGNPSAAHSIKAAIQKYVADAKANYKQLAGGVEFIDQIPKNPSGKLLRKDLRAKAREARKITKFQPKL</sequence>
<dbReference type="EMBL" id="KB469296">
    <property type="protein sequence ID" value="EPQ60491.1"/>
    <property type="molecule type" value="Genomic_DNA"/>
</dbReference>
<dbReference type="AlphaFoldDB" id="S7QLS1"/>
<dbReference type="PROSITE" id="PS00455">
    <property type="entry name" value="AMP_BINDING"/>
    <property type="match status" value="1"/>
</dbReference>
<name>S7QLS1_GLOTA</name>
<dbReference type="Gene3D" id="3.30.300.30">
    <property type="match status" value="1"/>
</dbReference>
<dbReference type="Pfam" id="PF13193">
    <property type="entry name" value="AMP-binding_C"/>
    <property type="match status" value="1"/>
</dbReference>
<dbReference type="Gene3D" id="3.40.50.12780">
    <property type="entry name" value="N-terminal domain of ligase-like"/>
    <property type="match status" value="1"/>
</dbReference>
<dbReference type="HOGENOM" id="CLU_000022_59_2_1"/>
<proteinExistence type="predicted"/>
<dbReference type="PANTHER" id="PTHR24096">
    <property type="entry name" value="LONG-CHAIN-FATTY-ACID--COA LIGASE"/>
    <property type="match status" value="1"/>
</dbReference>
<evidence type="ECO:0000259" key="2">
    <source>
        <dbReference type="Pfam" id="PF13193"/>
    </source>
</evidence>
<dbReference type="SUPFAM" id="SSF56801">
    <property type="entry name" value="Acetyl-CoA synthetase-like"/>
    <property type="match status" value="1"/>
</dbReference>